<comment type="caution">
    <text evidence="1">The sequence shown here is derived from an EMBL/GenBank/DDBJ whole genome shotgun (WGS) entry which is preliminary data.</text>
</comment>
<dbReference type="EMBL" id="JAWCUA010000007">
    <property type="protein sequence ID" value="MDU0112927.1"/>
    <property type="molecule type" value="Genomic_DNA"/>
</dbReference>
<sequence>MDSRLIVQSSTAPTPENGIKIGCICDKNSWGTLIKQQCLRAGFEDVSLLYQGLNSLESGQHFDLLFIDESIDEHRSGGEVIDILFASRKIKPTTAVVMVSNSADGFIHNYDSPLMLLEYISSPFSEKELVEIVQSLAKAINLFKPSLTFISNGKLSFAYKALSAIAKEHITKDVVQNYFKLTVNLAFELGNYAQVVAICNKPNLKGQSWSLWPNFKANYELGNWGYCKQTLLSDTFISLPSGPVKLFWQLRILLQQQKFEDAIELINAYPSNEMPTTIVRLVFMILIFAGKFNDAHAFIERKIRLAKPNSELFGQLTMSLCNIYLYQYLSNNTDNKSMMLTKLITRLTEFRQSIVAKKFSVEIHIIDILMLIIKSQNKSELRVRIKTEIQKVALLNDSPIVNCRIAYAWYAIGEHEKAFETLVDIDCGFSYMSLGCERLILGIVQTQVFNGIYQPEQRFDIYQKIGDKHIKQQRYKLACKSYVRALDIKHDEALKVKLAKAMADGGMQQFSGYKFNLT</sequence>
<proteinExistence type="predicted"/>
<evidence type="ECO:0008006" key="3">
    <source>
        <dbReference type="Google" id="ProtNLM"/>
    </source>
</evidence>
<accession>A0ABU3QZT3</accession>
<dbReference type="InterPro" id="IPR011006">
    <property type="entry name" value="CheY-like_superfamily"/>
</dbReference>
<evidence type="ECO:0000313" key="1">
    <source>
        <dbReference type="EMBL" id="MDU0112927.1"/>
    </source>
</evidence>
<gene>
    <name evidence="1" type="ORF">RT723_07950</name>
</gene>
<organism evidence="1 2">
    <name type="scientific">Psychrosphaera aquimarina</name>
    <dbReference type="NCBI Taxonomy" id="2044854"/>
    <lineage>
        <taxon>Bacteria</taxon>
        <taxon>Pseudomonadati</taxon>
        <taxon>Pseudomonadota</taxon>
        <taxon>Gammaproteobacteria</taxon>
        <taxon>Alteromonadales</taxon>
        <taxon>Pseudoalteromonadaceae</taxon>
        <taxon>Psychrosphaera</taxon>
    </lineage>
</organism>
<dbReference type="SUPFAM" id="SSF52172">
    <property type="entry name" value="CheY-like"/>
    <property type="match status" value="1"/>
</dbReference>
<name>A0ABU3QZT3_9GAMM</name>
<evidence type="ECO:0000313" key="2">
    <source>
        <dbReference type="Proteomes" id="UP001257914"/>
    </source>
</evidence>
<dbReference type="Gene3D" id="3.40.50.2300">
    <property type="match status" value="1"/>
</dbReference>
<reference evidence="1 2" key="1">
    <citation type="submission" date="2023-10" db="EMBL/GenBank/DDBJ databases">
        <title>Psychrosphaera aquimaarina strain SW33 isolated from seawater.</title>
        <authorList>
            <person name="Bayburt H."/>
            <person name="Kim J.M."/>
            <person name="Choi B.J."/>
            <person name="Jeon C.O."/>
        </authorList>
    </citation>
    <scope>NUCLEOTIDE SEQUENCE [LARGE SCALE GENOMIC DNA]</scope>
    <source>
        <strain evidence="1 2">KCTC 52743</strain>
    </source>
</reference>
<dbReference type="Proteomes" id="UP001257914">
    <property type="component" value="Unassembled WGS sequence"/>
</dbReference>
<keyword evidence="2" id="KW-1185">Reference proteome</keyword>
<dbReference type="RefSeq" id="WP_315946583.1">
    <property type="nucleotide sequence ID" value="NZ_JAWCUA010000007.1"/>
</dbReference>
<protein>
    <recommendedName>
        <fullName evidence="3">Response regulator</fullName>
    </recommendedName>
</protein>